<sequence length="267" mass="29669">MDLKLEYVQSVENYQNQAYEARKEIRNSGILHELKEGAKEIAGDIKEGAKDIKDGFQHTVHEFKEDLKEGTKEIREQAKEMKHDLKEGTKVVAEKVTEKLPHKHEKKCNKETCDIWTSSTSSIGTSESDSESHSLNIHELNAQILREKGEVALENNAQEFDEAQEAQEKAKEMAEIANAKTAKALKNQQSGQEYLAEAGAEMIKAGAQLQREAAENSQDAPYNVHQEGEIQQTTCVASAAQEVVAAAHEKVTVRKINHTEATKTGTS</sequence>
<dbReference type="WBParaSite" id="PSU_v2.g15050.t1">
    <property type="protein sequence ID" value="PSU_v2.g15050.t1"/>
    <property type="gene ID" value="PSU_v2.g15050"/>
</dbReference>
<keyword evidence="2" id="KW-1185">Reference proteome</keyword>
<protein>
    <submittedName>
        <fullName evidence="3">Uncharacterized protein</fullName>
    </submittedName>
</protein>
<dbReference type="Proteomes" id="UP000887577">
    <property type="component" value="Unplaced"/>
</dbReference>
<accession>A0A914YC48</accession>
<dbReference type="Gene3D" id="1.20.120.20">
    <property type="entry name" value="Apolipoprotein"/>
    <property type="match status" value="1"/>
</dbReference>
<evidence type="ECO:0000313" key="3">
    <source>
        <dbReference type="WBParaSite" id="PSU_v2.g15050.t1"/>
    </source>
</evidence>
<reference evidence="3" key="1">
    <citation type="submission" date="2022-11" db="UniProtKB">
        <authorList>
            <consortium name="WormBaseParasite"/>
        </authorList>
    </citation>
    <scope>IDENTIFICATION</scope>
</reference>
<keyword evidence="1" id="KW-0175">Coiled coil</keyword>
<organism evidence="2 3">
    <name type="scientific">Panagrolaimus superbus</name>
    <dbReference type="NCBI Taxonomy" id="310955"/>
    <lineage>
        <taxon>Eukaryota</taxon>
        <taxon>Metazoa</taxon>
        <taxon>Ecdysozoa</taxon>
        <taxon>Nematoda</taxon>
        <taxon>Chromadorea</taxon>
        <taxon>Rhabditida</taxon>
        <taxon>Tylenchina</taxon>
        <taxon>Panagrolaimomorpha</taxon>
        <taxon>Panagrolaimoidea</taxon>
        <taxon>Panagrolaimidae</taxon>
        <taxon>Panagrolaimus</taxon>
    </lineage>
</organism>
<proteinExistence type="predicted"/>
<evidence type="ECO:0000256" key="1">
    <source>
        <dbReference type="SAM" id="Coils"/>
    </source>
</evidence>
<name>A0A914YC48_9BILA</name>
<dbReference type="AlphaFoldDB" id="A0A914YC48"/>
<feature type="coiled-coil region" evidence="1">
    <location>
        <begin position="153"/>
        <end position="183"/>
    </location>
</feature>
<evidence type="ECO:0000313" key="2">
    <source>
        <dbReference type="Proteomes" id="UP000887577"/>
    </source>
</evidence>